<dbReference type="EC" id="2.7.13.3" evidence="3"/>
<dbReference type="GO" id="GO:0005886">
    <property type="term" value="C:plasma membrane"/>
    <property type="evidence" value="ECO:0007669"/>
    <property type="project" value="UniProtKB-SubCell"/>
</dbReference>
<evidence type="ECO:0000256" key="12">
    <source>
        <dbReference type="ARBA" id="ARBA00023012"/>
    </source>
</evidence>
<dbReference type="PANTHER" id="PTHR43065:SF46">
    <property type="entry name" value="C4-DICARBOXYLATE TRANSPORT SENSOR PROTEIN DCTB"/>
    <property type="match status" value="1"/>
</dbReference>
<evidence type="ECO:0000256" key="14">
    <source>
        <dbReference type="SAM" id="Phobius"/>
    </source>
</evidence>
<dbReference type="InterPro" id="IPR029151">
    <property type="entry name" value="Sensor-like_sf"/>
</dbReference>
<dbReference type="AlphaFoldDB" id="A0AAD0WQ55"/>
<dbReference type="GO" id="GO:0005524">
    <property type="term" value="F:ATP binding"/>
    <property type="evidence" value="ECO:0007669"/>
    <property type="project" value="UniProtKB-KW"/>
</dbReference>
<evidence type="ECO:0000256" key="7">
    <source>
        <dbReference type="ARBA" id="ARBA00022692"/>
    </source>
</evidence>
<dbReference type="Gene3D" id="6.10.340.10">
    <property type="match status" value="1"/>
</dbReference>
<keyword evidence="18" id="KW-1185">Reference proteome</keyword>
<dbReference type="CDD" id="cd00082">
    <property type="entry name" value="HisKA"/>
    <property type="match status" value="1"/>
</dbReference>
<feature type="domain" description="Histidine kinase" evidence="15">
    <location>
        <begin position="641"/>
        <end position="857"/>
    </location>
</feature>
<dbReference type="KEGG" id="asui:ASUIS_0577"/>
<evidence type="ECO:0000256" key="9">
    <source>
        <dbReference type="ARBA" id="ARBA00022777"/>
    </source>
</evidence>
<evidence type="ECO:0000256" key="13">
    <source>
        <dbReference type="SAM" id="Coils"/>
    </source>
</evidence>
<name>A0AAD0WQ55_9BACT</name>
<accession>A0AAD0WQ55</accession>
<dbReference type="SMART" id="SM00304">
    <property type="entry name" value="HAMP"/>
    <property type="match status" value="1"/>
</dbReference>
<reference evidence="17 18" key="1">
    <citation type="submission" date="2018-08" db="EMBL/GenBank/DDBJ databases">
        <title>Complete genome of the Arcobacter suis type strain LMG 26152.</title>
        <authorList>
            <person name="Miller W.G."/>
            <person name="Yee E."/>
            <person name="Bono J.L."/>
        </authorList>
    </citation>
    <scope>NUCLEOTIDE SEQUENCE [LARGE SCALE GENOMIC DNA]</scope>
    <source>
        <strain evidence="17 18">CECT 7833</strain>
    </source>
</reference>
<dbReference type="EMBL" id="CP032100">
    <property type="protein sequence ID" value="AXX89083.1"/>
    <property type="molecule type" value="Genomic_DNA"/>
</dbReference>
<feature type="coiled-coil region" evidence="13">
    <location>
        <begin position="580"/>
        <end position="625"/>
    </location>
</feature>
<dbReference type="CDD" id="cd06225">
    <property type="entry name" value="HAMP"/>
    <property type="match status" value="1"/>
</dbReference>
<dbReference type="InterPro" id="IPR003594">
    <property type="entry name" value="HATPase_dom"/>
</dbReference>
<dbReference type="InterPro" id="IPR003660">
    <property type="entry name" value="HAMP_dom"/>
</dbReference>
<dbReference type="SUPFAM" id="SSF47384">
    <property type="entry name" value="Homodimeric domain of signal transducing histidine kinase"/>
    <property type="match status" value="1"/>
</dbReference>
<dbReference type="InterPro" id="IPR036097">
    <property type="entry name" value="HisK_dim/P_sf"/>
</dbReference>
<dbReference type="PROSITE" id="PS50109">
    <property type="entry name" value="HIS_KIN"/>
    <property type="match status" value="1"/>
</dbReference>
<evidence type="ECO:0000256" key="4">
    <source>
        <dbReference type="ARBA" id="ARBA00022475"/>
    </source>
</evidence>
<keyword evidence="6" id="KW-0808">Transferase</keyword>
<proteinExistence type="predicted"/>
<dbReference type="PROSITE" id="PS50885">
    <property type="entry name" value="HAMP"/>
    <property type="match status" value="1"/>
</dbReference>
<dbReference type="SMART" id="SM00387">
    <property type="entry name" value="HATPase_c"/>
    <property type="match status" value="1"/>
</dbReference>
<dbReference type="InterPro" id="IPR004358">
    <property type="entry name" value="Sig_transdc_His_kin-like_C"/>
</dbReference>
<keyword evidence="13" id="KW-0175">Coiled coil</keyword>
<evidence type="ECO:0000256" key="1">
    <source>
        <dbReference type="ARBA" id="ARBA00000085"/>
    </source>
</evidence>
<keyword evidence="9 17" id="KW-0418">Kinase</keyword>
<dbReference type="Pfam" id="PF02518">
    <property type="entry name" value="HATPase_c"/>
    <property type="match status" value="1"/>
</dbReference>
<dbReference type="InterPro" id="IPR005467">
    <property type="entry name" value="His_kinase_dom"/>
</dbReference>
<dbReference type="SUPFAM" id="SSF103190">
    <property type="entry name" value="Sensory domain-like"/>
    <property type="match status" value="1"/>
</dbReference>
<comment type="subcellular location">
    <subcellularLocation>
        <location evidence="2">Cell membrane</location>
        <topology evidence="2">Multi-pass membrane protein</topology>
    </subcellularLocation>
</comment>
<organism evidence="17 18">
    <name type="scientific">Arcobacter suis CECT 7833</name>
    <dbReference type="NCBI Taxonomy" id="663365"/>
    <lineage>
        <taxon>Bacteria</taxon>
        <taxon>Pseudomonadati</taxon>
        <taxon>Campylobacterota</taxon>
        <taxon>Epsilonproteobacteria</taxon>
        <taxon>Campylobacterales</taxon>
        <taxon>Arcobacteraceae</taxon>
        <taxon>Arcobacter</taxon>
    </lineage>
</organism>
<evidence type="ECO:0000313" key="17">
    <source>
        <dbReference type="EMBL" id="AXX89083.1"/>
    </source>
</evidence>
<evidence type="ECO:0000259" key="16">
    <source>
        <dbReference type="PROSITE" id="PS50885"/>
    </source>
</evidence>
<protein>
    <recommendedName>
        <fullName evidence="3">histidine kinase</fullName>
        <ecNumber evidence="3">2.7.13.3</ecNumber>
    </recommendedName>
</protein>
<keyword evidence="14" id="KW-0472">Membrane</keyword>
<evidence type="ECO:0000256" key="5">
    <source>
        <dbReference type="ARBA" id="ARBA00022553"/>
    </source>
</evidence>
<dbReference type="SUPFAM" id="SSF158472">
    <property type="entry name" value="HAMP domain-like"/>
    <property type="match status" value="1"/>
</dbReference>
<evidence type="ECO:0000313" key="18">
    <source>
        <dbReference type="Proteomes" id="UP000263040"/>
    </source>
</evidence>
<evidence type="ECO:0000256" key="3">
    <source>
        <dbReference type="ARBA" id="ARBA00012438"/>
    </source>
</evidence>
<dbReference type="RefSeq" id="WP_118885639.1">
    <property type="nucleotide sequence ID" value="NZ_CP032100.1"/>
</dbReference>
<feature type="domain" description="HAMP" evidence="16">
    <location>
        <begin position="547"/>
        <end position="599"/>
    </location>
</feature>
<keyword evidence="7 14" id="KW-0812">Transmembrane</keyword>
<gene>
    <name evidence="17" type="ORF">ASUIS_0577</name>
</gene>
<feature type="transmembrane region" description="Helical" evidence="14">
    <location>
        <begin position="12"/>
        <end position="30"/>
    </location>
</feature>
<comment type="catalytic activity">
    <reaction evidence="1">
        <text>ATP + protein L-histidine = ADP + protein N-phospho-L-histidine.</text>
        <dbReference type="EC" id="2.7.13.3"/>
    </reaction>
</comment>
<keyword evidence="4" id="KW-1003">Cell membrane</keyword>
<dbReference type="PANTHER" id="PTHR43065">
    <property type="entry name" value="SENSOR HISTIDINE KINASE"/>
    <property type="match status" value="1"/>
</dbReference>
<evidence type="ECO:0000256" key="11">
    <source>
        <dbReference type="ARBA" id="ARBA00022989"/>
    </source>
</evidence>
<dbReference type="PRINTS" id="PR00344">
    <property type="entry name" value="BCTRLSENSOR"/>
</dbReference>
<sequence>MKNLSIRIKLIIIFILIKILPLLLIAYIAYEGVLKLDSYLTKSTNFLFNQSKEIIINTANASIEDSIKNLDNKSQESLEKVSYEIANQVANFLYERDKDILFLSKIDINQDVLKSFNDSKKRLVLLHGNYYYDETTNNYKTNEELKVEERDKKTANLIDNEKEFNYIDPINFSKKEIPIYKELTFFDLTGNEKYKVSSINEEKLNISNKKNTYVSSETYFDEISKLEKGEIYVSDVIGEYVGTKVIGTFTKEKALKAGIEFEPQKYGYAGLENPLGKRFEGIIRFVTPVFKNDQKIGYISIALDHKHIREFTDTANPTGTNTKQNISDATFGNYAFIWDYEGKSIVHPRDYSIVGYDKNTGKRVMPWLSADIAEKYYTSNQEINEFLENYPKFEEQSLNKKPNLKQLKEDGNVGLDCRYLNFAPQCEGWMQVTQNGGYGSFIINWSGVWKLTTAAAIPYYTGKYANSKRGFGFVTIGASVEDFHAAANETKKNVSEILKNQTNNMEEIVNENQFEIEKFIQALINELTIVTFAMVILIIVVALLMSGYLSRKIEKILIGTKRFSNNELDYRIRVSSKDEIGQLENSFNEMASKIEELIKEEKEINERLEKKVDEEQSKQKEQEQLLIQQTRLAAMGEMIGNIAHQWRQPLNALGLVFQNLKFSYEIGELNDEVMDRTVSKADMLTKNMSKTIDDFRNFFRPNKAKEYFDINKSVLDAIDLVSSTFEHHDIKLEKDFKEQKIEILGFPNEFSQVVLNIISNAKDALIENKIENPIVKIETKIEDDYVYISIKDNALGIKEEIINKIFEPYFTTKDEVQGTGIGLYMSKIIIEKNMNGKIYVENTNEGANFIIKLSMKDEEK</sequence>
<feature type="transmembrane region" description="Helical" evidence="14">
    <location>
        <begin position="527"/>
        <end position="549"/>
    </location>
</feature>
<keyword evidence="5" id="KW-0597">Phosphoprotein</keyword>
<dbReference type="Gene3D" id="3.30.565.10">
    <property type="entry name" value="Histidine kinase-like ATPase, C-terminal domain"/>
    <property type="match status" value="1"/>
</dbReference>
<dbReference type="GO" id="GO:0000155">
    <property type="term" value="F:phosphorelay sensor kinase activity"/>
    <property type="evidence" value="ECO:0007669"/>
    <property type="project" value="InterPro"/>
</dbReference>
<keyword evidence="10" id="KW-0067">ATP-binding</keyword>
<evidence type="ECO:0000259" key="15">
    <source>
        <dbReference type="PROSITE" id="PS50109"/>
    </source>
</evidence>
<dbReference type="Proteomes" id="UP000263040">
    <property type="component" value="Chromosome"/>
</dbReference>
<evidence type="ECO:0000256" key="6">
    <source>
        <dbReference type="ARBA" id="ARBA00022679"/>
    </source>
</evidence>
<dbReference type="SUPFAM" id="SSF55874">
    <property type="entry name" value="ATPase domain of HSP90 chaperone/DNA topoisomerase II/histidine kinase"/>
    <property type="match status" value="1"/>
</dbReference>
<dbReference type="InterPro" id="IPR036890">
    <property type="entry name" value="HATPase_C_sf"/>
</dbReference>
<keyword evidence="12" id="KW-0902">Two-component regulatory system</keyword>
<evidence type="ECO:0000256" key="2">
    <source>
        <dbReference type="ARBA" id="ARBA00004651"/>
    </source>
</evidence>
<dbReference type="Gene3D" id="3.30.450.20">
    <property type="entry name" value="PAS domain"/>
    <property type="match status" value="1"/>
</dbReference>
<keyword evidence="8" id="KW-0547">Nucleotide-binding</keyword>
<dbReference type="InterPro" id="IPR003661">
    <property type="entry name" value="HisK_dim/P_dom"/>
</dbReference>
<feature type="coiled-coil region" evidence="13">
    <location>
        <begin position="491"/>
        <end position="518"/>
    </location>
</feature>
<dbReference type="Gene3D" id="1.10.287.130">
    <property type="match status" value="1"/>
</dbReference>
<dbReference type="Pfam" id="PF00672">
    <property type="entry name" value="HAMP"/>
    <property type="match status" value="1"/>
</dbReference>
<keyword evidence="11 14" id="KW-1133">Transmembrane helix</keyword>
<evidence type="ECO:0000256" key="10">
    <source>
        <dbReference type="ARBA" id="ARBA00022840"/>
    </source>
</evidence>
<evidence type="ECO:0000256" key="8">
    <source>
        <dbReference type="ARBA" id="ARBA00022741"/>
    </source>
</evidence>